<dbReference type="EMBL" id="VSWD01000004">
    <property type="protein sequence ID" value="KAK3104736.1"/>
    <property type="molecule type" value="Genomic_DNA"/>
</dbReference>
<dbReference type="GO" id="GO:0006310">
    <property type="term" value="P:DNA recombination"/>
    <property type="evidence" value="ECO:0007669"/>
    <property type="project" value="UniProtKB-KW"/>
</dbReference>
<dbReference type="PANTHER" id="PTHR21446:SF6">
    <property type="entry name" value="MITOCHONDRIAL ANTIVIRAL-SIGNALING PROTEIN"/>
    <property type="match status" value="1"/>
</dbReference>
<keyword evidence="2" id="KW-0597">Phosphoprotein</keyword>
<dbReference type="Gene3D" id="1.10.443.10">
    <property type="entry name" value="Intergrase catalytic core"/>
    <property type="match status" value="1"/>
</dbReference>
<sequence>MGRGRKEKRKFSVESCSTSPVGKDEDPLLCPHGYVCHVIKKGNKKKGIPNVGYCVPEADHDWSVQVCGQLIDFETVPTHALADILMRFYCSAKPQKNEKGKEEYHKNTLKNIRAGINRHLQNIGRNINIVSDTEFKAANRVFSGLLKERVKSGASLPTKHKEIINMDDMNAIRQYFLAASDNPVVLRHFVWFSIAFHFVTRGNETHFQLTPHSFSFQSDNQGEFVMLVHETMQKNHQGGAGDKAENSGKVMYATGGGGGALCPVRMLRLMLTRTDPQAQKLFNQYNADALYKPVSTTFWFTAKPLSQRTFSNFMPDISKSANTNVRYTNHCVRATAIQYLNDADVEARHIMFLSDHTSESSIRSYNRTVSQEQKRRLSATLSSALGEELSVVPLQSTQDPNTAITTPRPPLFPIENAASQPRDRGSSTNTCSTYQQSNNGHRMAFDVRAFNHSSGFLSNSLFNNCNFSFGK</sequence>
<keyword evidence="3" id="KW-0832">Ubl conjugation</keyword>
<dbReference type="InterPro" id="IPR011010">
    <property type="entry name" value="DNA_brk_join_enz"/>
</dbReference>
<keyword evidence="4" id="KW-0233">DNA recombination</keyword>
<evidence type="ECO:0000256" key="5">
    <source>
        <dbReference type="SAM" id="MobiDB-lite"/>
    </source>
</evidence>
<reference evidence="7" key="1">
    <citation type="submission" date="2019-08" db="EMBL/GenBank/DDBJ databases">
        <title>The improved chromosome-level genome for the pearl oyster Pinctada fucata martensii using PacBio sequencing and Hi-C.</title>
        <authorList>
            <person name="Zheng Z."/>
        </authorList>
    </citation>
    <scope>NUCLEOTIDE SEQUENCE</scope>
    <source>
        <strain evidence="7">ZZ-2019</strain>
        <tissue evidence="7">Adductor muscle</tissue>
    </source>
</reference>
<dbReference type="SUPFAM" id="SSF56349">
    <property type="entry name" value="DNA breaking-rejoining enzymes"/>
    <property type="match status" value="1"/>
</dbReference>
<dbReference type="PANTHER" id="PTHR21446">
    <property type="entry name" value="DUF3504 DOMAIN-CONTAINING PROTEIN"/>
    <property type="match status" value="1"/>
</dbReference>
<organism evidence="7 8">
    <name type="scientific">Pinctada imbricata</name>
    <name type="common">Atlantic pearl-oyster</name>
    <name type="synonym">Pinctada martensii</name>
    <dbReference type="NCBI Taxonomy" id="66713"/>
    <lineage>
        <taxon>Eukaryota</taxon>
        <taxon>Metazoa</taxon>
        <taxon>Spiralia</taxon>
        <taxon>Lophotrochozoa</taxon>
        <taxon>Mollusca</taxon>
        <taxon>Bivalvia</taxon>
        <taxon>Autobranchia</taxon>
        <taxon>Pteriomorphia</taxon>
        <taxon>Pterioida</taxon>
        <taxon>Pterioidea</taxon>
        <taxon>Pteriidae</taxon>
        <taxon>Pinctada</taxon>
    </lineage>
</organism>
<evidence type="ECO:0000256" key="3">
    <source>
        <dbReference type="ARBA" id="ARBA00022843"/>
    </source>
</evidence>
<dbReference type="InterPro" id="IPR021893">
    <property type="entry name" value="ZMYM2-like_C"/>
</dbReference>
<accession>A0AA89C7Z5</accession>
<dbReference type="AlphaFoldDB" id="A0AA89C7Z5"/>
<comment type="caution">
    <text evidence="7">The sequence shown here is derived from an EMBL/GenBank/DDBJ whole genome shotgun (WGS) entry which is preliminary data.</text>
</comment>
<evidence type="ECO:0000256" key="1">
    <source>
        <dbReference type="ARBA" id="ARBA00022499"/>
    </source>
</evidence>
<evidence type="ECO:0000256" key="2">
    <source>
        <dbReference type="ARBA" id="ARBA00022553"/>
    </source>
</evidence>
<proteinExistence type="predicted"/>
<dbReference type="InterPro" id="IPR013762">
    <property type="entry name" value="Integrase-like_cat_sf"/>
</dbReference>
<dbReference type="Proteomes" id="UP001186944">
    <property type="component" value="Unassembled WGS sequence"/>
</dbReference>
<evidence type="ECO:0000313" key="7">
    <source>
        <dbReference type="EMBL" id="KAK3104736.1"/>
    </source>
</evidence>
<dbReference type="GO" id="GO:0015074">
    <property type="term" value="P:DNA integration"/>
    <property type="evidence" value="ECO:0007669"/>
    <property type="project" value="InterPro"/>
</dbReference>
<keyword evidence="1" id="KW-1017">Isopeptide bond</keyword>
<evidence type="ECO:0000313" key="8">
    <source>
        <dbReference type="Proteomes" id="UP001186944"/>
    </source>
</evidence>
<dbReference type="GO" id="GO:0003677">
    <property type="term" value="F:DNA binding"/>
    <property type="evidence" value="ECO:0007669"/>
    <property type="project" value="InterPro"/>
</dbReference>
<protein>
    <recommendedName>
        <fullName evidence="6">ZMYM2-like/QRICH1 C-terminal domain-containing protein</fullName>
    </recommendedName>
</protein>
<dbReference type="InterPro" id="IPR052787">
    <property type="entry name" value="MAVS"/>
</dbReference>
<feature type="region of interest" description="Disordered" evidence="5">
    <location>
        <begin position="398"/>
        <end position="433"/>
    </location>
</feature>
<dbReference type="Pfam" id="PF12012">
    <property type="entry name" value="DUF3504"/>
    <property type="match status" value="1"/>
</dbReference>
<name>A0AA89C7Z5_PINIB</name>
<evidence type="ECO:0000259" key="6">
    <source>
        <dbReference type="Pfam" id="PF12012"/>
    </source>
</evidence>
<keyword evidence="8" id="KW-1185">Reference proteome</keyword>
<feature type="domain" description="ZMYM2-like/QRICH1 C-terminal" evidence="6">
    <location>
        <begin position="180"/>
        <end position="317"/>
    </location>
</feature>
<gene>
    <name evidence="7" type="ORF">FSP39_008964</name>
</gene>
<evidence type="ECO:0000256" key="4">
    <source>
        <dbReference type="ARBA" id="ARBA00023172"/>
    </source>
</evidence>